<dbReference type="GO" id="GO:0016104">
    <property type="term" value="P:triterpenoid biosynthetic process"/>
    <property type="evidence" value="ECO:0007669"/>
    <property type="project" value="InterPro"/>
</dbReference>
<gene>
    <name evidence="6" type="ORF">BGW36DRAFT_307313</name>
</gene>
<dbReference type="EMBL" id="JAJTJA010000014">
    <property type="protein sequence ID" value="KAH8690329.1"/>
    <property type="molecule type" value="Genomic_DNA"/>
</dbReference>
<dbReference type="Pfam" id="PF13249">
    <property type="entry name" value="SQHop_cyclase_N"/>
    <property type="match status" value="1"/>
</dbReference>
<evidence type="ECO:0000259" key="5">
    <source>
        <dbReference type="Pfam" id="PF13249"/>
    </source>
</evidence>
<dbReference type="EC" id="5.4.99.-" evidence="3"/>
<dbReference type="NCBIfam" id="TIGR01507">
    <property type="entry name" value="hopene_cyclase"/>
    <property type="match status" value="1"/>
</dbReference>
<feature type="domain" description="Squalene cyclase N-terminal" evidence="5">
    <location>
        <begin position="19"/>
        <end position="315"/>
    </location>
</feature>
<feature type="non-terminal residue" evidence="6">
    <location>
        <position position="661"/>
    </location>
</feature>
<feature type="domain" description="Squalene cyclase C-terminal" evidence="4">
    <location>
        <begin position="325"/>
        <end position="659"/>
    </location>
</feature>
<keyword evidence="2 3" id="KW-0413">Isomerase</keyword>
<evidence type="ECO:0000256" key="1">
    <source>
        <dbReference type="ARBA" id="ARBA00022737"/>
    </source>
</evidence>
<protein>
    <recommendedName>
        <fullName evidence="3">Terpene cyclase/mutase family member</fullName>
        <ecNumber evidence="3">5.4.99.-</ecNumber>
    </recommendedName>
</protein>
<dbReference type="PANTHER" id="PTHR11764:SF82">
    <property type="entry name" value="TERPENE CYCLASE_MUTASE FAMILY MEMBER"/>
    <property type="match status" value="1"/>
</dbReference>
<dbReference type="PANTHER" id="PTHR11764">
    <property type="entry name" value="TERPENE CYCLASE/MUTASE FAMILY MEMBER"/>
    <property type="match status" value="1"/>
</dbReference>
<evidence type="ECO:0000313" key="7">
    <source>
        <dbReference type="Proteomes" id="UP001201262"/>
    </source>
</evidence>
<keyword evidence="7" id="KW-1185">Reference proteome</keyword>
<proteinExistence type="inferred from homology"/>
<dbReference type="SFLD" id="SFLDG01016">
    <property type="entry name" value="Prenyltransferase_Like_2"/>
    <property type="match status" value="1"/>
</dbReference>
<dbReference type="SUPFAM" id="SSF48239">
    <property type="entry name" value="Terpenoid cyclases/Protein prenyltransferases"/>
    <property type="match status" value="2"/>
</dbReference>
<dbReference type="Gene3D" id="1.50.10.20">
    <property type="match status" value="2"/>
</dbReference>
<name>A0AAD4KFD8_9EURO</name>
<sequence>MPLQKRTEDLKLNANQSLARAINWSFDQQHSDGHWVAECHSNATITAQYIFLRQAFDIDHEEADSFKVWIFSQQKPDGSWGLATNYRGDVSTTTESYLALKILGVSGDEPRMVNARRFVLNHGGCEKVRFFTRFFLASFGLFPWNSVPQLPAEFILAPSWFPINIQSLSYWARATLIPMLCLRYHEPVYALPNGLSRDNNFLDELWCDPANKNVPYAPSLLSILKRREWVQAGFTLLDHIIARTNLAKNSPLNKYARTQCVEWILRHFEQNGHIGGVWPPMHTATWALLEEGYDMKHHIISRSFTAMEDFCISDQNGKRVQPTTSPVWDTVLMQFGLCEIEMLKHDSRLCKAHDWILKMQSPANTLSGDWRIFKPKLCSGGWSFQYHNSWFPDIDDTAVAVMALIKYDVHIVKSDSIVRAITWMLGMQNPDGGWGAFDWNNNKMYLNKIPFNDMNALCDPSTADITGRLLECFGVILSSPKVELIPTSLIQKIDVATNKAIEFVLKSQELNGSWWGRWGCNYIYGSSNVMRGISHLVHNNYQLQLAASKCISWLRNCQNTCGGWGEGYESYDNPELAGKGITTASQTAWAILAMLPYCPPTDTTIRKGIEFLISSQTDFSDHGMSWPVHAMTGTGFPGTFYVGYPLYEHYFPLMALAKFVQ</sequence>
<dbReference type="GO" id="GO:0005811">
    <property type="term" value="C:lipid droplet"/>
    <property type="evidence" value="ECO:0007669"/>
    <property type="project" value="InterPro"/>
</dbReference>
<organism evidence="6 7">
    <name type="scientific">Talaromyces proteolyticus</name>
    <dbReference type="NCBI Taxonomy" id="1131652"/>
    <lineage>
        <taxon>Eukaryota</taxon>
        <taxon>Fungi</taxon>
        <taxon>Dikarya</taxon>
        <taxon>Ascomycota</taxon>
        <taxon>Pezizomycotina</taxon>
        <taxon>Eurotiomycetes</taxon>
        <taxon>Eurotiomycetidae</taxon>
        <taxon>Eurotiales</taxon>
        <taxon>Trichocomaceae</taxon>
        <taxon>Talaromyces</taxon>
        <taxon>Talaromyces sect. Bacilispori</taxon>
    </lineage>
</organism>
<dbReference type="Proteomes" id="UP001201262">
    <property type="component" value="Unassembled WGS sequence"/>
</dbReference>
<dbReference type="GO" id="GO:0016866">
    <property type="term" value="F:intramolecular transferase activity"/>
    <property type="evidence" value="ECO:0007669"/>
    <property type="project" value="InterPro"/>
</dbReference>
<dbReference type="InterPro" id="IPR018333">
    <property type="entry name" value="Squalene_cyclase"/>
</dbReference>
<dbReference type="RefSeq" id="XP_046066612.1">
    <property type="nucleotide sequence ID" value="XM_046212229.1"/>
</dbReference>
<reference evidence="6" key="1">
    <citation type="submission" date="2021-12" db="EMBL/GenBank/DDBJ databases">
        <title>Convergent genome expansion in fungi linked to evolution of root-endophyte symbiosis.</title>
        <authorList>
            <consortium name="DOE Joint Genome Institute"/>
            <person name="Ke Y.-H."/>
            <person name="Bonito G."/>
            <person name="Liao H.-L."/>
            <person name="Looney B."/>
            <person name="Rojas-Flechas A."/>
            <person name="Nash J."/>
            <person name="Hameed K."/>
            <person name="Schadt C."/>
            <person name="Martin F."/>
            <person name="Crous P.W."/>
            <person name="Miettinen O."/>
            <person name="Magnuson J.K."/>
            <person name="Labbe J."/>
            <person name="Jacobson D."/>
            <person name="Doktycz M.J."/>
            <person name="Veneault-Fourrey C."/>
            <person name="Kuo A."/>
            <person name="Mondo S."/>
            <person name="Calhoun S."/>
            <person name="Riley R."/>
            <person name="Ohm R."/>
            <person name="LaButti K."/>
            <person name="Andreopoulos B."/>
            <person name="Pangilinan J."/>
            <person name="Nolan M."/>
            <person name="Tritt A."/>
            <person name="Clum A."/>
            <person name="Lipzen A."/>
            <person name="Daum C."/>
            <person name="Barry K."/>
            <person name="Grigoriev I.V."/>
            <person name="Vilgalys R."/>
        </authorList>
    </citation>
    <scope>NUCLEOTIDE SEQUENCE</scope>
    <source>
        <strain evidence="6">PMI_201</strain>
    </source>
</reference>
<evidence type="ECO:0000256" key="3">
    <source>
        <dbReference type="RuleBase" id="RU362003"/>
    </source>
</evidence>
<dbReference type="InterPro" id="IPR008930">
    <property type="entry name" value="Terpenoid_cyclase/PrenylTrfase"/>
</dbReference>
<evidence type="ECO:0000313" key="6">
    <source>
        <dbReference type="EMBL" id="KAH8690329.1"/>
    </source>
</evidence>
<comment type="similarity">
    <text evidence="3">Belongs to the terpene cyclase/mutase family.</text>
</comment>
<dbReference type="AlphaFoldDB" id="A0AAD4KFD8"/>
<keyword evidence="1" id="KW-0677">Repeat</keyword>
<accession>A0AAD4KFD8</accession>
<dbReference type="InterPro" id="IPR006400">
    <property type="entry name" value="Hopene-cyclase"/>
</dbReference>
<dbReference type="NCBIfam" id="TIGR01787">
    <property type="entry name" value="squalene_cyclas"/>
    <property type="match status" value="1"/>
</dbReference>
<comment type="caution">
    <text evidence="6">The sequence shown here is derived from an EMBL/GenBank/DDBJ whole genome shotgun (WGS) entry which is preliminary data.</text>
</comment>
<evidence type="ECO:0000256" key="2">
    <source>
        <dbReference type="ARBA" id="ARBA00023235"/>
    </source>
</evidence>
<dbReference type="Pfam" id="PF13243">
    <property type="entry name" value="SQHop_cyclase_C"/>
    <property type="match status" value="1"/>
</dbReference>
<dbReference type="GeneID" id="70242516"/>
<evidence type="ECO:0000259" key="4">
    <source>
        <dbReference type="Pfam" id="PF13243"/>
    </source>
</evidence>
<dbReference type="InterPro" id="IPR032697">
    <property type="entry name" value="SQ_cyclase_N"/>
</dbReference>
<dbReference type="InterPro" id="IPR032696">
    <property type="entry name" value="SQ_cyclase_C"/>
</dbReference>